<accession>A0A0K1IJF9</accession>
<evidence type="ECO:0000256" key="1">
    <source>
        <dbReference type="PROSITE-ProRule" id="PRU00047"/>
    </source>
</evidence>
<dbReference type="InterPro" id="IPR001878">
    <property type="entry name" value="Znf_CCHC"/>
</dbReference>
<keyword evidence="1" id="KW-0479">Metal-binding</keyword>
<feature type="region of interest" description="Disordered" evidence="2">
    <location>
        <begin position="356"/>
        <end position="425"/>
    </location>
</feature>
<dbReference type="GO" id="GO:0002218">
    <property type="term" value="P:activation of innate immune response"/>
    <property type="evidence" value="ECO:0007669"/>
    <property type="project" value="InterPro"/>
</dbReference>
<dbReference type="AlphaFoldDB" id="A0A0K1IJF9"/>
<keyword evidence="1" id="KW-0862">Zinc</keyword>
<reference evidence="4" key="1">
    <citation type="submission" date="2015-02" db="EMBL/GenBank/DDBJ databases">
        <title>Cloning of the full-size cDNA copies of non-LTR retrotransposons of German cockroach, Blattella germanica, which are expressed in the BGE2 cells infected by the densovirus BgDV.</title>
        <authorList>
            <person name="Kapelinskaya T.V."/>
            <person name="Kozlov E.N."/>
            <person name="Mukha D.V."/>
        </authorList>
    </citation>
    <scope>NUCLEOTIDE SEQUENCE</scope>
</reference>
<feature type="compositionally biased region" description="Low complexity" evidence="2">
    <location>
        <begin position="214"/>
        <end position="224"/>
    </location>
</feature>
<dbReference type="EMBL" id="KP771713">
    <property type="protein sequence ID" value="AKU04651.1"/>
    <property type="molecule type" value="mRNA"/>
</dbReference>
<evidence type="ECO:0000313" key="4">
    <source>
        <dbReference type="EMBL" id="AKU04651.1"/>
    </source>
</evidence>
<dbReference type="PANTHER" id="PTHR22639">
    <property type="entry name" value="GAG-RELATED PROTEIN"/>
    <property type="match status" value="1"/>
</dbReference>
<feature type="region of interest" description="Disordered" evidence="2">
    <location>
        <begin position="318"/>
        <end position="337"/>
    </location>
</feature>
<feature type="compositionally biased region" description="Basic and acidic residues" evidence="2">
    <location>
        <begin position="235"/>
        <end position="258"/>
    </location>
</feature>
<feature type="domain" description="CCHC-type" evidence="3">
    <location>
        <begin position="176"/>
        <end position="191"/>
    </location>
</feature>
<feature type="region of interest" description="Disordered" evidence="2">
    <location>
        <begin position="207"/>
        <end position="264"/>
    </location>
</feature>
<dbReference type="GO" id="GO:0008270">
    <property type="term" value="F:zinc ion binding"/>
    <property type="evidence" value="ECO:0007669"/>
    <property type="project" value="UniProtKB-KW"/>
</dbReference>
<dbReference type="GO" id="GO:0003723">
    <property type="term" value="F:RNA binding"/>
    <property type="evidence" value="ECO:0007669"/>
    <property type="project" value="InterPro"/>
</dbReference>
<dbReference type="GO" id="GO:0003690">
    <property type="term" value="F:double-stranded DNA binding"/>
    <property type="evidence" value="ECO:0007669"/>
    <property type="project" value="InterPro"/>
</dbReference>
<dbReference type="PROSITE" id="PS50158">
    <property type="entry name" value="ZF_CCHC"/>
    <property type="match status" value="1"/>
</dbReference>
<feature type="compositionally biased region" description="Basic and acidic residues" evidence="2">
    <location>
        <begin position="373"/>
        <end position="391"/>
    </location>
</feature>
<dbReference type="InterPro" id="IPR042509">
    <property type="entry name" value="ZCCHC3"/>
</dbReference>
<name>A0A0K1IJF9_BLAGE</name>
<proteinExistence type="evidence at transcript level"/>
<protein>
    <submittedName>
        <fullName evidence="4">Gag-like protein</fullName>
    </submittedName>
</protein>
<sequence>MATAIKRENTLKANFGKNETRPTALEIHMWIEEVLNIRENELLAIQLVSKHNAAYLKFSSKTLYEQRLKQHIGTSTVKLLNGTNTTVTITPADEEIATVRVLNIPPEVPNDRIRNVLQNYGKVQLIENEKWSHKFKYNVETGIRVVQMIIQKPIPSSMTVANYEAYITYPGQEITCFYCGNASHMRQNCPNRNIKAPVTVQGRTRLTVSDLFRSPTATSATAPTEVLPPPAQTPHSEDDISKEEDQHPLNVSEDHQKQQQEQASSENFVINQLHSSVTPSEQEKSKDVEIDNVHMQYNDSDTDSAVEIPNICTTRSAKKYKKTPPSKFQEQAFPSPQLQGEQENIAYNMTSSTPLQHENLKKSPALHLNWSDDMEHGESTIKSSKNEDPAMKKTSKVSTTSKHRSRPYTKGDLHKPGFPPLRPSD</sequence>
<feature type="compositionally biased region" description="Polar residues" evidence="2">
    <location>
        <begin position="326"/>
        <end position="337"/>
    </location>
</feature>
<evidence type="ECO:0000259" key="3">
    <source>
        <dbReference type="PROSITE" id="PS50158"/>
    </source>
</evidence>
<dbReference type="InterPro" id="IPR036875">
    <property type="entry name" value="Znf_CCHC_sf"/>
</dbReference>
<dbReference type="PANTHER" id="PTHR22639:SF3">
    <property type="entry name" value="ZINC FINGER CCHC DOMAIN-CONTAINING PROTEIN 3"/>
    <property type="match status" value="1"/>
</dbReference>
<evidence type="ECO:0000256" key="2">
    <source>
        <dbReference type="SAM" id="MobiDB-lite"/>
    </source>
</evidence>
<keyword evidence="1" id="KW-0863">Zinc-finger</keyword>
<dbReference type="SUPFAM" id="SSF57756">
    <property type="entry name" value="Retrovirus zinc finger-like domains"/>
    <property type="match status" value="1"/>
</dbReference>
<organism evidence="4">
    <name type="scientific">Blattella germanica</name>
    <name type="common">German cockroach</name>
    <name type="synonym">Blatta germanica</name>
    <dbReference type="NCBI Taxonomy" id="6973"/>
    <lineage>
        <taxon>Eukaryota</taxon>
        <taxon>Metazoa</taxon>
        <taxon>Ecdysozoa</taxon>
        <taxon>Arthropoda</taxon>
        <taxon>Hexapoda</taxon>
        <taxon>Insecta</taxon>
        <taxon>Pterygota</taxon>
        <taxon>Neoptera</taxon>
        <taxon>Polyneoptera</taxon>
        <taxon>Dictyoptera</taxon>
        <taxon>Blattodea</taxon>
        <taxon>Blaberoidea</taxon>
        <taxon>Blattellidae</taxon>
        <taxon>Blattella</taxon>
    </lineage>
</organism>